<comment type="catalytic activity">
    <reaction evidence="1">
        <text>ATP + protein L-histidine = ADP + protein N-phospho-L-histidine.</text>
        <dbReference type="EC" id="2.7.13.3"/>
    </reaction>
</comment>
<evidence type="ECO:0000259" key="9">
    <source>
        <dbReference type="SMART" id="SM00387"/>
    </source>
</evidence>
<evidence type="ECO:0000256" key="8">
    <source>
        <dbReference type="ARBA" id="ARBA00023012"/>
    </source>
</evidence>
<keyword evidence="5" id="KW-0547">Nucleotide-binding</keyword>
<dbReference type="InterPro" id="IPR036890">
    <property type="entry name" value="HATPase_C_sf"/>
</dbReference>
<dbReference type="GO" id="GO:0005524">
    <property type="term" value="F:ATP binding"/>
    <property type="evidence" value="ECO:0007669"/>
    <property type="project" value="UniProtKB-KW"/>
</dbReference>
<name>A0A9X3EJV7_9GAMM</name>
<dbReference type="EMBL" id="JAPNOA010000007">
    <property type="protein sequence ID" value="MCY0963928.1"/>
    <property type="molecule type" value="Genomic_DNA"/>
</dbReference>
<dbReference type="Pfam" id="PF07730">
    <property type="entry name" value="HisKA_3"/>
    <property type="match status" value="1"/>
</dbReference>
<dbReference type="GO" id="GO:0046983">
    <property type="term" value="F:protein dimerization activity"/>
    <property type="evidence" value="ECO:0007669"/>
    <property type="project" value="InterPro"/>
</dbReference>
<keyword evidence="4" id="KW-0808">Transferase</keyword>
<dbReference type="PANTHER" id="PTHR24421">
    <property type="entry name" value="NITRATE/NITRITE SENSOR PROTEIN NARX-RELATED"/>
    <property type="match status" value="1"/>
</dbReference>
<accession>A0A9X3EJV7</accession>
<dbReference type="PANTHER" id="PTHR24421:SF10">
    <property type="entry name" value="NITRATE_NITRITE SENSOR PROTEIN NARQ"/>
    <property type="match status" value="1"/>
</dbReference>
<protein>
    <recommendedName>
        <fullName evidence="2">histidine kinase</fullName>
        <ecNumber evidence="2">2.7.13.3</ecNumber>
    </recommendedName>
</protein>
<proteinExistence type="predicted"/>
<keyword evidence="3" id="KW-0597">Phosphoprotein</keyword>
<evidence type="ECO:0000256" key="1">
    <source>
        <dbReference type="ARBA" id="ARBA00000085"/>
    </source>
</evidence>
<gene>
    <name evidence="10" type="ORF">OUO13_01870</name>
</gene>
<evidence type="ECO:0000256" key="6">
    <source>
        <dbReference type="ARBA" id="ARBA00022777"/>
    </source>
</evidence>
<dbReference type="Proteomes" id="UP001150830">
    <property type="component" value="Unassembled WGS sequence"/>
</dbReference>
<dbReference type="Pfam" id="PF02518">
    <property type="entry name" value="HATPase_c"/>
    <property type="match status" value="1"/>
</dbReference>
<dbReference type="InterPro" id="IPR050482">
    <property type="entry name" value="Sensor_HK_TwoCompSys"/>
</dbReference>
<organism evidence="10 11">
    <name type="scientific">Parathalassolituus penaei</name>
    <dbReference type="NCBI Taxonomy" id="2997323"/>
    <lineage>
        <taxon>Bacteria</taxon>
        <taxon>Pseudomonadati</taxon>
        <taxon>Pseudomonadota</taxon>
        <taxon>Gammaproteobacteria</taxon>
        <taxon>Oceanospirillales</taxon>
        <taxon>Oceanospirillaceae</taxon>
        <taxon>Parathalassolituus</taxon>
    </lineage>
</organism>
<dbReference type="AlphaFoldDB" id="A0A9X3EJV7"/>
<keyword evidence="6" id="KW-0418">Kinase</keyword>
<sequence length="395" mass="44568">MNTFNTTGSKRHWVASWLQELGRRTVLPAEPRRRGMALPAFIDELACDIASCDAPERELPGLLVPLNHWLAQQPDTASLVISGLLWPQPESQHWQAISLHTRAPEDLLSQLAALLPDPAPEFGLQWSCEFFEHMLLPLPIGQQQAWLVVSSHQQDQDAEQVRAQLRPVLRPLTRGLCGLHRHQLSSHQRLQEERRFQAAELHDGVAQVLGYVRLQSARLAGNCRDGRHDNLASELEDLSHQCQYAYRQTRELISSGHMSLPGHGLAEGVQLAIEEFEQRSSVIFELDNRLGQLQLDSTTLHQILFVVREALCNLVRHSHATHGRVSLQQRDGQLTITVEDNGRGIQISGDRHGSFGLRIMQERAQRIGAQLEIRNRRPAGTRLFLSVDIGRTHRG</sequence>
<dbReference type="SMART" id="SM00387">
    <property type="entry name" value="HATPase_c"/>
    <property type="match status" value="1"/>
</dbReference>
<dbReference type="SUPFAM" id="SSF55874">
    <property type="entry name" value="ATPase domain of HSP90 chaperone/DNA topoisomerase II/histidine kinase"/>
    <property type="match status" value="1"/>
</dbReference>
<reference evidence="10" key="1">
    <citation type="submission" date="2022-11" db="EMBL/GenBank/DDBJ databases">
        <title>Parathalassolutuus dongxingensis gen. nov., sp. nov., a novel member of family Oceanospirillaceae isolated from a coastal shrimp pond in Guangxi, China.</title>
        <authorList>
            <person name="Chen H."/>
        </authorList>
    </citation>
    <scope>NUCLEOTIDE SEQUENCE</scope>
    <source>
        <strain evidence="10">G-43</strain>
    </source>
</reference>
<dbReference type="GO" id="GO:0016020">
    <property type="term" value="C:membrane"/>
    <property type="evidence" value="ECO:0007669"/>
    <property type="project" value="InterPro"/>
</dbReference>
<dbReference type="RefSeq" id="WP_283172147.1">
    <property type="nucleotide sequence ID" value="NZ_JAPNOA010000007.1"/>
</dbReference>
<comment type="caution">
    <text evidence="10">The sequence shown here is derived from an EMBL/GenBank/DDBJ whole genome shotgun (WGS) entry which is preliminary data.</text>
</comment>
<evidence type="ECO:0000313" key="11">
    <source>
        <dbReference type="Proteomes" id="UP001150830"/>
    </source>
</evidence>
<dbReference type="Gene3D" id="1.20.5.1930">
    <property type="match status" value="1"/>
</dbReference>
<dbReference type="Gene3D" id="3.30.565.10">
    <property type="entry name" value="Histidine kinase-like ATPase, C-terminal domain"/>
    <property type="match status" value="1"/>
</dbReference>
<dbReference type="InterPro" id="IPR011712">
    <property type="entry name" value="Sig_transdc_His_kin_sub3_dim/P"/>
</dbReference>
<feature type="domain" description="Histidine kinase/HSP90-like ATPase" evidence="9">
    <location>
        <begin position="298"/>
        <end position="391"/>
    </location>
</feature>
<keyword evidence="11" id="KW-1185">Reference proteome</keyword>
<evidence type="ECO:0000256" key="7">
    <source>
        <dbReference type="ARBA" id="ARBA00022840"/>
    </source>
</evidence>
<evidence type="ECO:0000256" key="3">
    <source>
        <dbReference type="ARBA" id="ARBA00022553"/>
    </source>
</evidence>
<keyword evidence="7 10" id="KW-0067">ATP-binding</keyword>
<evidence type="ECO:0000256" key="2">
    <source>
        <dbReference type="ARBA" id="ARBA00012438"/>
    </source>
</evidence>
<evidence type="ECO:0000313" key="10">
    <source>
        <dbReference type="EMBL" id="MCY0963928.1"/>
    </source>
</evidence>
<dbReference type="EC" id="2.7.13.3" evidence="2"/>
<dbReference type="InterPro" id="IPR003594">
    <property type="entry name" value="HATPase_dom"/>
</dbReference>
<keyword evidence="8" id="KW-0902">Two-component regulatory system</keyword>
<evidence type="ECO:0000256" key="4">
    <source>
        <dbReference type="ARBA" id="ARBA00022679"/>
    </source>
</evidence>
<dbReference type="GO" id="GO:0000155">
    <property type="term" value="F:phosphorelay sensor kinase activity"/>
    <property type="evidence" value="ECO:0007669"/>
    <property type="project" value="InterPro"/>
</dbReference>
<evidence type="ECO:0000256" key="5">
    <source>
        <dbReference type="ARBA" id="ARBA00022741"/>
    </source>
</evidence>
<dbReference type="CDD" id="cd16917">
    <property type="entry name" value="HATPase_UhpB-NarQ-NarX-like"/>
    <property type="match status" value="1"/>
</dbReference>